<keyword evidence="3" id="KW-1185">Reference proteome</keyword>
<sequence>MPGTRTPPKQYEAEKRREDDEPSKEEGLPVNGDVVRGLVGDRDDDPVVFLRINHRSWKLAVDGDDVICLTQLGNS</sequence>
<dbReference type="EMBL" id="PYDT01000007">
    <property type="protein sequence ID" value="THU55105.1"/>
    <property type="molecule type" value="Genomic_DNA"/>
</dbReference>
<feature type="compositionally biased region" description="Basic and acidic residues" evidence="1">
    <location>
        <begin position="11"/>
        <end position="27"/>
    </location>
</feature>
<feature type="region of interest" description="Disordered" evidence="1">
    <location>
        <begin position="1"/>
        <end position="37"/>
    </location>
</feature>
<protein>
    <submittedName>
        <fullName evidence="2">Uncharacterized protein</fullName>
    </submittedName>
</protein>
<evidence type="ECO:0000313" key="2">
    <source>
        <dbReference type="EMBL" id="THU55105.1"/>
    </source>
</evidence>
<evidence type="ECO:0000313" key="3">
    <source>
        <dbReference type="Proteomes" id="UP000317650"/>
    </source>
</evidence>
<organism evidence="2 3">
    <name type="scientific">Musa balbisiana</name>
    <name type="common">Banana</name>
    <dbReference type="NCBI Taxonomy" id="52838"/>
    <lineage>
        <taxon>Eukaryota</taxon>
        <taxon>Viridiplantae</taxon>
        <taxon>Streptophyta</taxon>
        <taxon>Embryophyta</taxon>
        <taxon>Tracheophyta</taxon>
        <taxon>Spermatophyta</taxon>
        <taxon>Magnoliopsida</taxon>
        <taxon>Liliopsida</taxon>
        <taxon>Zingiberales</taxon>
        <taxon>Musaceae</taxon>
        <taxon>Musa</taxon>
    </lineage>
</organism>
<comment type="caution">
    <text evidence="2">The sequence shown here is derived from an EMBL/GenBank/DDBJ whole genome shotgun (WGS) entry which is preliminary data.</text>
</comment>
<evidence type="ECO:0000256" key="1">
    <source>
        <dbReference type="SAM" id="MobiDB-lite"/>
    </source>
</evidence>
<accession>A0A4S8J1G5</accession>
<gene>
    <name evidence="2" type="ORF">C4D60_Mb11t03070</name>
</gene>
<dbReference type="AlphaFoldDB" id="A0A4S8J1G5"/>
<reference evidence="2 3" key="1">
    <citation type="journal article" date="2019" name="Nat. Plants">
        <title>Genome sequencing of Musa balbisiana reveals subgenome evolution and function divergence in polyploid bananas.</title>
        <authorList>
            <person name="Yao X."/>
        </authorList>
    </citation>
    <scope>NUCLEOTIDE SEQUENCE [LARGE SCALE GENOMIC DNA]</scope>
    <source>
        <strain evidence="3">cv. DH-PKW</strain>
        <tissue evidence="2">Leaves</tissue>
    </source>
</reference>
<dbReference type="Proteomes" id="UP000317650">
    <property type="component" value="Chromosome 11"/>
</dbReference>
<name>A0A4S8J1G5_MUSBA</name>
<proteinExistence type="predicted"/>